<reference evidence="2 3" key="1">
    <citation type="submission" date="2019-07" db="EMBL/GenBank/DDBJ databases">
        <authorList>
            <person name="Kim J."/>
        </authorList>
    </citation>
    <scope>NUCLEOTIDE SEQUENCE [LARGE SCALE GENOMIC DNA]</scope>
    <source>
        <strain evidence="2 3">JC52</strain>
    </source>
</reference>
<feature type="transmembrane region" description="Helical" evidence="1">
    <location>
        <begin position="51"/>
        <end position="72"/>
    </location>
</feature>
<gene>
    <name evidence="2" type="ORF">FPZ49_23520</name>
</gene>
<organism evidence="2 3">
    <name type="scientific">Paenibacillus cremeus</name>
    <dbReference type="NCBI Taxonomy" id="2163881"/>
    <lineage>
        <taxon>Bacteria</taxon>
        <taxon>Bacillati</taxon>
        <taxon>Bacillota</taxon>
        <taxon>Bacilli</taxon>
        <taxon>Bacillales</taxon>
        <taxon>Paenibacillaceae</taxon>
        <taxon>Paenibacillus</taxon>
    </lineage>
</organism>
<dbReference type="EMBL" id="VNJI01000036">
    <property type="protein sequence ID" value="TVY07462.1"/>
    <property type="molecule type" value="Genomic_DNA"/>
</dbReference>
<evidence type="ECO:0000313" key="2">
    <source>
        <dbReference type="EMBL" id="TVY07462.1"/>
    </source>
</evidence>
<dbReference type="AlphaFoldDB" id="A0A559K5R2"/>
<keyword evidence="3" id="KW-1185">Reference proteome</keyword>
<keyword evidence="1" id="KW-0472">Membrane</keyword>
<proteinExistence type="predicted"/>
<evidence type="ECO:0000313" key="3">
    <source>
        <dbReference type="Proteomes" id="UP000317036"/>
    </source>
</evidence>
<keyword evidence="1" id="KW-0812">Transmembrane</keyword>
<accession>A0A559K5R2</accession>
<keyword evidence="1" id="KW-1133">Transmembrane helix</keyword>
<comment type="caution">
    <text evidence="2">The sequence shown here is derived from an EMBL/GenBank/DDBJ whole genome shotgun (WGS) entry which is preliminary data.</text>
</comment>
<name>A0A559K5R2_9BACL</name>
<evidence type="ECO:0000256" key="1">
    <source>
        <dbReference type="SAM" id="Phobius"/>
    </source>
</evidence>
<feature type="transmembrane region" description="Helical" evidence="1">
    <location>
        <begin position="29"/>
        <end position="46"/>
    </location>
</feature>
<dbReference type="RefSeq" id="WP_144851622.1">
    <property type="nucleotide sequence ID" value="NZ_VNJI01000036.1"/>
</dbReference>
<dbReference type="Proteomes" id="UP000317036">
    <property type="component" value="Unassembled WGS sequence"/>
</dbReference>
<protein>
    <submittedName>
        <fullName evidence="2">Uncharacterized protein</fullName>
    </submittedName>
</protein>
<sequence>MLHLVIGILAALLLWKVLKVTFKLIFWLIPMGIVCFFVFPHLFWFFGGFGFLALGLLGTLLLIGIAGLFFSFDND</sequence>